<dbReference type="AlphaFoldDB" id="A0A1Q4HJ11"/>
<dbReference type="RefSeq" id="WP_073854718.1">
    <property type="nucleotide sequence ID" value="NZ_BAAATC010000019.1"/>
</dbReference>
<evidence type="ECO:0000313" key="3">
    <source>
        <dbReference type="Proteomes" id="UP000191039"/>
    </source>
</evidence>
<proteinExistence type="predicted"/>
<name>A0A1Q4HJ11_9MYCO</name>
<evidence type="ECO:0000313" key="2">
    <source>
        <dbReference type="EMBL" id="PEG55798.1"/>
    </source>
</evidence>
<dbReference type="PANTHER" id="PTHR39217:SF1">
    <property type="entry name" value="GLUTATHIONE SYNTHETASE"/>
    <property type="match status" value="1"/>
</dbReference>
<evidence type="ECO:0000313" key="1">
    <source>
        <dbReference type="EMBL" id="OPE52107.1"/>
    </source>
</evidence>
<reference evidence="2 4" key="2">
    <citation type="submission" date="2017-10" db="EMBL/GenBank/DDBJ databases">
        <title>The new phylogeny of genus Mycobacterium.</title>
        <authorList>
            <person name="Tortoli E."/>
            <person name="Trovato A."/>
            <person name="Cirillo D.M."/>
        </authorList>
    </citation>
    <scope>NUCLEOTIDE SEQUENCE [LARGE SCALE GENOMIC DNA]</scope>
    <source>
        <strain evidence="2 4">IP141170001</strain>
    </source>
</reference>
<dbReference type="STRING" id="1801.BRW64_04450"/>
<dbReference type="Proteomes" id="UP000191039">
    <property type="component" value="Unassembled WGS sequence"/>
</dbReference>
<sequence>MKLARPDLFHPRIVFASCAALPEGDSDDDGLVAAMRARGLQVQWKSWDDPATLRADLVVLRATWDYSERLDEFLAWTRTVRNLLNPPDLVAWSADKHYLLDLAEDGLPIVPTRYFPVGAPVRIPAGEVVVKPAVGAGSVGAQRFVDAGAARAHAAALHGGGRAVLVQPYDPRIASGETALVFLNGEPSHAFTKGPILPPAGAKPEFEETGTFAAEKLGAADPDDEIWEVGRAAVAAATSRFEIPAGDLLYARVDVIGGAEDPRLLELELIEPSLGFRQLTAAEKRRAERDYARGVEAALERLGLGPLSHRNP</sequence>
<protein>
    <recommendedName>
        <fullName evidence="5">ATP-grasp domain-containing protein</fullName>
    </recommendedName>
</protein>
<dbReference type="OrthoDB" id="3373978at2"/>
<accession>A0A1Q4HJ11</accession>
<comment type="caution">
    <text evidence="1">The sequence shown here is derived from an EMBL/GenBank/DDBJ whole genome shotgun (WGS) entry which is preliminary data.</text>
</comment>
<dbReference type="InterPro" id="IPR053191">
    <property type="entry name" value="DcsG_Biosynth_Enzyme"/>
</dbReference>
<dbReference type="Proteomes" id="UP000220340">
    <property type="component" value="Unassembled WGS sequence"/>
</dbReference>
<dbReference type="SUPFAM" id="SSF56059">
    <property type="entry name" value="Glutathione synthetase ATP-binding domain-like"/>
    <property type="match status" value="1"/>
</dbReference>
<dbReference type="EMBL" id="MIJD01000212">
    <property type="protein sequence ID" value="OPE52107.1"/>
    <property type="molecule type" value="Genomic_DNA"/>
</dbReference>
<evidence type="ECO:0008006" key="5">
    <source>
        <dbReference type="Google" id="ProtNLM"/>
    </source>
</evidence>
<reference evidence="1 3" key="1">
    <citation type="submission" date="2016-09" db="EMBL/GenBank/DDBJ databases">
        <title>genome sequences of unsequenced Mycobacteria.</title>
        <authorList>
            <person name="Greninger A.L."/>
            <person name="Jerome K.R."/>
            <person name="Mcnair B."/>
            <person name="Wallis C."/>
            <person name="Fang F."/>
        </authorList>
    </citation>
    <scope>NUCLEOTIDE SEQUENCE [LARGE SCALE GENOMIC DNA]</scope>
    <source>
        <strain evidence="1 3">BM1</strain>
    </source>
</reference>
<organism evidence="1 3">
    <name type="scientific">Mycolicibacterium diernhoferi</name>
    <dbReference type="NCBI Taxonomy" id="1801"/>
    <lineage>
        <taxon>Bacteria</taxon>
        <taxon>Bacillati</taxon>
        <taxon>Actinomycetota</taxon>
        <taxon>Actinomycetes</taxon>
        <taxon>Mycobacteriales</taxon>
        <taxon>Mycobacteriaceae</taxon>
        <taxon>Mycolicibacterium</taxon>
    </lineage>
</organism>
<keyword evidence="4" id="KW-1185">Reference proteome</keyword>
<dbReference type="EMBL" id="PDCR01000004">
    <property type="protein sequence ID" value="PEG55798.1"/>
    <property type="molecule type" value="Genomic_DNA"/>
</dbReference>
<dbReference type="PANTHER" id="PTHR39217">
    <property type="match status" value="1"/>
</dbReference>
<gene>
    <name evidence="1" type="ORF">BV510_18770</name>
    <name evidence="2" type="ORF">CRI78_04020</name>
</gene>
<evidence type="ECO:0000313" key="4">
    <source>
        <dbReference type="Proteomes" id="UP000220340"/>
    </source>
</evidence>